<dbReference type="InterPro" id="IPR003737">
    <property type="entry name" value="GlcNAc_PI_deacetylase-related"/>
</dbReference>
<protein>
    <submittedName>
        <fullName evidence="2">LmbE family protein</fullName>
    </submittedName>
</protein>
<dbReference type="EMBL" id="CP001966">
    <property type="protein sequence ID" value="ADG79011.1"/>
    <property type="molecule type" value="Genomic_DNA"/>
</dbReference>
<evidence type="ECO:0000313" key="3">
    <source>
        <dbReference type="Proteomes" id="UP000001213"/>
    </source>
</evidence>
<dbReference type="PANTHER" id="PTHR12993:SF28">
    <property type="entry name" value="LMBE FAMILY PROTEIN"/>
    <property type="match status" value="1"/>
</dbReference>
<dbReference type="STRING" id="521096.Tpau_2405"/>
<reference evidence="2 3" key="2">
    <citation type="journal article" date="2011" name="Stand. Genomic Sci.">
        <title>Complete genome sequence of Tsukamurella paurometabola type strain (no. 33).</title>
        <authorList>
            <person name="Munk A.C."/>
            <person name="Lapidus A."/>
            <person name="Lucas S."/>
            <person name="Nolan M."/>
            <person name="Tice H."/>
            <person name="Cheng J.F."/>
            <person name="Del Rio T.G."/>
            <person name="Goodwin L."/>
            <person name="Pitluck S."/>
            <person name="Liolios K."/>
            <person name="Huntemann M."/>
            <person name="Ivanova N."/>
            <person name="Mavromatis K."/>
            <person name="Mikhailova N."/>
            <person name="Pati A."/>
            <person name="Chen A."/>
            <person name="Palaniappan K."/>
            <person name="Tapia R."/>
            <person name="Han C."/>
            <person name="Land M."/>
            <person name="Hauser L."/>
            <person name="Chang Y.J."/>
            <person name="Jeffries C.D."/>
            <person name="Brettin T."/>
            <person name="Yasawong M."/>
            <person name="Brambilla E.M."/>
            <person name="Rohde M."/>
            <person name="Sikorski J."/>
            <person name="Goker M."/>
            <person name="Detter J.C."/>
            <person name="Woyke T."/>
            <person name="Bristow J."/>
            <person name="Eisen J.A."/>
            <person name="Markowitz V."/>
            <person name="Hugenholtz P."/>
            <person name="Kyrpides N.C."/>
            <person name="Klenk H.P."/>
        </authorList>
    </citation>
    <scope>NUCLEOTIDE SEQUENCE [LARGE SCALE GENOMIC DNA]</scope>
    <source>
        <strain evidence="3">ATCC 8368 / DSM 20162 / CCUG 35730 / CIP 100753 / JCM 10117 / KCTC 9821 / NBRC 16120 / NCIMB 702349 / NCTC 13040</strain>
    </source>
</reference>
<reference evidence="3" key="1">
    <citation type="submission" date="2010-03" db="EMBL/GenBank/DDBJ databases">
        <title>The complete chromosome of Tsukamurella paurometabola DSM 20162.</title>
        <authorList>
            <consortium name="US DOE Joint Genome Institute (JGI-PGF)"/>
            <person name="Lucas S."/>
            <person name="Copeland A."/>
            <person name="Lapidus A."/>
            <person name="Glavina del Rio T."/>
            <person name="Dalin E."/>
            <person name="Tice H."/>
            <person name="Bruce D."/>
            <person name="Goodwin L."/>
            <person name="Pitluck S."/>
            <person name="Kyrpides N."/>
            <person name="Mavromatis K."/>
            <person name="Ivanova N."/>
            <person name="Mikhailova N."/>
            <person name="Munk A.C."/>
            <person name="Brettin T."/>
            <person name="Detter J.C."/>
            <person name="Tapia R."/>
            <person name="Han C."/>
            <person name="Larimer F."/>
            <person name="Land M."/>
            <person name="Hauser L."/>
            <person name="Markowitz V."/>
            <person name="Cheng J.-F."/>
            <person name="Hugenholtz P."/>
            <person name="Woyke T."/>
            <person name="Wu D."/>
            <person name="Jando M."/>
            <person name="Brambilla E."/>
            <person name="Klenk H.-P."/>
            <person name="Eisen J.A."/>
        </authorList>
    </citation>
    <scope>NUCLEOTIDE SEQUENCE [LARGE SCALE GENOMIC DNA]</scope>
    <source>
        <strain evidence="3">ATCC 8368 / DSM 20162 / CCUG 35730 / CIP 100753 / JCM 10117 / KCTC 9821 / NBRC 16120 / NCIMB 702349 / NCTC 13040</strain>
    </source>
</reference>
<dbReference type="Gene3D" id="3.40.50.10320">
    <property type="entry name" value="LmbE-like"/>
    <property type="match status" value="1"/>
</dbReference>
<dbReference type="PANTHER" id="PTHR12993">
    <property type="entry name" value="N-ACETYLGLUCOSAMINYL-PHOSPHATIDYLINOSITOL DE-N-ACETYLASE-RELATED"/>
    <property type="match status" value="1"/>
</dbReference>
<gene>
    <name evidence="2" type="ordered locus">Tpau_2405</name>
</gene>
<dbReference type="Pfam" id="PF02585">
    <property type="entry name" value="PIG-L"/>
    <property type="match status" value="1"/>
</dbReference>
<dbReference type="KEGG" id="tpr:Tpau_2405"/>
<name>D5UR22_TSUPD</name>
<dbReference type="InterPro" id="IPR024078">
    <property type="entry name" value="LmbE-like_dom_sf"/>
</dbReference>
<sequence length="222" mass="23630">MSAVSEPQIFPEDWNTALVLVAHPDDPEYGMAAAVARWTAQGKAVAYGLATSGEAGIEGMSPTTAGPVREEEQRRSAAVVGVDDVRFWGFPDSNVRNTPELRAAIAASISEHAPDLVFTIWGGAEWAPGAPNQSDHMEFTAAVAEAARAAGVTAYQSSPEPTLVVDVTGYTERAVESLAEHRQYLSVLDPSTPVIEQAREQVKWACLPRGEFAHAVGFSALP</sequence>
<dbReference type="eggNOG" id="COG2120">
    <property type="taxonomic scope" value="Bacteria"/>
</dbReference>
<dbReference type="GO" id="GO:0016811">
    <property type="term" value="F:hydrolase activity, acting on carbon-nitrogen (but not peptide) bonds, in linear amides"/>
    <property type="evidence" value="ECO:0007669"/>
    <property type="project" value="TreeGrafter"/>
</dbReference>
<dbReference type="HOGENOM" id="CLU_049311_3_2_11"/>
<dbReference type="Proteomes" id="UP000001213">
    <property type="component" value="Chromosome"/>
</dbReference>
<dbReference type="GO" id="GO:0016137">
    <property type="term" value="P:glycoside metabolic process"/>
    <property type="evidence" value="ECO:0007669"/>
    <property type="project" value="UniProtKB-ARBA"/>
</dbReference>
<accession>D5UR22</accession>
<keyword evidence="1" id="KW-0862">Zinc</keyword>
<evidence type="ECO:0000256" key="1">
    <source>
        <dbReference type="ARBA" id="ARBA00022833"/>
    </source>
</evidence>
<evidence type="ECO:0000313" key="2">
    <source>
        <dbReference type="EMBL" id="ADG79011.1"/>
    </source>
</evidence>
<dbReference type="AlphaFoldDB" id="D5UR22"/>
<proteinExistence type="predicted"/>
<organism evidence="2 3">
    <name type="scientific">Tsukamurella paurometabola (strain ATCC 8368 / DSM 20162 / CCUG 35730 / CIP 100753 / JCM 10117 / KCTC 9821 / NBRC 16120 / NCIMB 702349 / NCTC 13040)</name>
    <name type="common">Corynebacterium paurometabolum</name>
    <dbReference type="NCBI Taxonomy" id="521096"/>
    <lineage>
        <taxon>Bacteria</taxon>
        <taxon>Bacillati</taxon>
        <taxon>Actinomycetota</taxon>
        <taxon>Actinomycetes</taxon>
        <taxon>Mycobacteriales</taxon>
        <taxon>Tsukamurellaceae</taxon>
        <taxon>Tsukamurella</taxon>
    </lineage>
</organism>
<dbReference type="SUPFAM" id="SSF102588">
    <property type="entry name" value="LmbE-like"/>
    <property type="match status" value="1"/>
</dbReference>
<keyword evidence="3" id="KW-1185">Reference proteome</keyword>